<dbReference type="GO" id="GO:0006508">
    <property type="term" value="P:proteolysis"/>
    <property type="evidence" value="ECO:0007669"/>
    <property type="project" value="UniProtKB-KW"/>
</dbReference>
<keyword evidence="7 10" id="KW-0732">Signal</keyword>
<name>A0A9P8CAR5_9HELO</name>
<dbReference type="CDD" id="cd03876">
    <property type="entry name" value="M28_SGAP_like"/>
    <property type="match status" value="1"/>
</dbReference>
<dbReference type="PANTHER" id="PTHR12147">
    <property type="entry name" value="METALLOPEPTIDASE M28 FAMILY MEMBER"/>
    <property type="match status" value="1"/>
</dbReference>
<evidence type="ECO:0000313" key="14">
    <source>
        <dbReference type="Proteomes" id="UP000887226"/>
    </source>
</evidence>
<evidence type="ECO:0000256" key="10">
    <source>
        <dbReference type="RuleBase" id="RU361240"/>
    </source>
</evidence>
<dbReference type="InterPro" id="IPR045175">
    <property type="entry name" value="M28_fam"/>
</dbReference>
<dbReference type="GO" id="GO:0004177">
    <property type="term" value="F:aminopeptidase activity"/>
    <property type="evidence" value="ECO:0007669"/>
    <property type="project" value="UniProtKB-KW"/>
</dbReference>
<dbReference type="EC" id="3.4.-.-" evidence="10"/>
<proteinExistence type="inferred from homology"/>
<dbReference type="Gene3D" id="3.40.630.10">
    <property type="entry name" value="Zn peptidases"/>
    <property type="match status" value="1"/>
</dbReference>
<keyword evidence="9 10" id="KW-0862">Zinc</keyword>
<protein>
    <recommendedName>
        <fullName evidence="10">Peptide hydrolase</fullName>
        <ecNumber evidence="10">3.4.-.-</ecNumber>
    </recommendedName>
</protein>
<feature type="signal peptide" evidence="10">
    <location>
        <begin position="1"/>
        <end position="17"/>
    </location>
</feature>
<dbReference type="AlphaFoldDB" id="A0A9P8CAR5"/>
<evidence type="ECO:0000259" key="11">
    <source>
        <dbReference type="Pfam" id="PF02225"/>
    </source>
</evidence>
<comment type="caution">
    <text evidence="13">The sequence shown here is derived from an EMBL/GenBank/DDBJ whole genome shotgun (WGS) entry which is preliminary data.</text>
</comment>
<keyword evidence="5 10" id="KW-0645">Protease</keyword>
<feature type="chain" id="PRO_5040538723" description="Peptide hydrolase" evidence="10">
    <location>
        <begin position="18"/>
        <end position="489"/>
    </location>
</feature>
<reference evidence="13" key="1">
    <citation type="journal article" date="2021" name="IMA Fungus">
        <title>Genomic characterization of three marine fungi, including Emericellopsis atlantica sp. nov. with signatures of a generalist lifestyle and marine biomass degradation.</title>
        <authorList>
            <person name="Hagestad O.C."/>
            <person name="Hou L."/>
            <person name="Andersen J.H."/>
            <person name="Hansen E.H."/>
            <person name="Altermark B."/>
            <person name="Li C."/>
            <person name="Kuhnert E."/>
            <person name="Cox R.J."/>
            <person name="Crous P.W."/>
            <person name="Spatafora J.W."/>
            <person name="Lail K."/>
            <person name="Amirebrahimi M."/>
            <person name="Lipzen A."/>
            <person name="Pangilinan J."/>
            <person name="Andreopoulos W."/>
            <person name="Hayes R.D."/>
            <person name="Ng V."/>
            <person name="Grigoriev I.V."/>
            <person name="Jackson S.A."/>
            <person name="Sutton T.D.S."/>
            <person name="Dobson A.D.W."/>
            <person name="Rama T."/>
        </authorList>
    </citation>
    <scope>NUCLEOTIDE SEQUENCE</scope>
    <source>
        <strain evidence="13">TRa3180A</strain>
    </source>
</reference>
<evidence type="ECO:0000256" key="1">
    <source>
        <dbReference type="ARBA" id="ARBA00001947"/>
    </source>
</evidence>
<feature type="domain" description="Peptidase M28" evidence="12">
    <location>
        <begin position="225"/>
        <end position="440"/>
    </location>
</feature>
<dbReference type="EMBL" id="MU254539">
    <property type="protein sequence ID" value="KAG9240208.1"/>
    <property type="molecule type" value="Genomic_DNA"/>
</dbReference>
<accession>A0A9P8CAR5</accession>
<dbReference type="OrthoDB" id="10013407at2759"/>
<evidence type="ECO:0000256" key="8">
    <source>
        <dbReference type="ARBA" id="ARBA00022801"/>
    </source>
</evidence>
<dbReference type="InterPro" id="IPR007484">
    <property type="entry name" value="Peptidase_M28"/>
</dbReference>
<evidence type="ECO:0000313" key="13">
    <source>
        <dbReference type="EMBL" id="KAG9240208.1"/>
    </source>
</evidence>
<dbReference type="InterPro" id="IPR003137">
    <property type="entry name" value="PA_domain"/>
</dbReference>
<dbReference type="Gene3D" id="3.50.30.30">
    <property type="match status" value="1"/>
</dbReference>
<comment type="similarity">
    <text evidence="2">Belongs to the peptidase M28 family. M28B subfamily.</text>
</comment>
<dbReference type="Pfam" id="PF04389">
    <property type="entry name" value="Peptidase_M28"/>
    <property type="match status" value="1"/>
</dbReference>
<evidence type="ECO:0000256" key="2">
    <source>
        <dbReference type="ARBA" id="ARBA00005634"/>
    </source>
</evidence>
<keyword evidence="4 13" id="KW-0031">Aminopeptidase</keyword>
<keyword evidence="6 10" id="KW-0479">Metal-binding</keyword>
<evidence type="ECO:0000259" key="12">
    <source>
        <dbReference type="Pfam" id="PF04389"/>
    </source>
</evidence>
<evidence type="ECO:0000256" key="7">
    <source>
        <dbReference type="ARBA" id="ARBA00022729"/>
    </source>
</evidence>
<evidence type="ECO:0000256" key="4">
    <source>
        <dbReference type="ARBA" id="ARBA00022438"/>
    </source>
</evidence>
<dbReference type="SUPFAM" id="SSF53187">
    <property type="entry name" value="Zn-dependent exopeptidases"/>
    <property type="match status" value="1"/>
</dbReference>
<dbReference type="Proteomes" id="UP000887226">
    <property type="component" value="Unassembled WGS sequence"/>
</dbReference>
<evidence type="ECO:0000256" key="5">
    <source>
        <dbReference type="ARBA" id="ARBA00022670"/>
    </source>
</evidence>
<keyword evidence="8 10" id="KW-0378">Hydrolase</keyword>
<feature type="domain" description="PA" evidence="11">
    <location>
        <begin position="122"/>
        <end position="204"/>
    </location>
</feature>
<dbReference type="InterPro" id="IPR041756">
    <property type="entry name" value="M28_SGAP-like"/>
</dbReference>
<dbReference type="InterPro" id="IPR046450">
    <property type="entry name" value="PA_dom_sf"/>
</dbReference>
<keyword evidence="14" id="KW-1185">Reference proteome</keyword>
<comment type="cofactor">
    <cofactor evidence="1">
        <name>Zn(2+)</name>
        <dbReference type="ChEBI" id="CHEBI:29105"/>
    </cofactor>
</comment>
<dbReference type="SUPFAM" id="SSF52025">
    <property type="entry name" value="PA domain"/>
    <property type="match status" value="1"/>
</dbReference>
<evidence type="ECO:0000256" key="9">
    <source>
        <dbReference type="ARBA" id="ARBA00022833"/>
    </source>
</evidence>
<comment type="similarity">
    <text evidence="3">Belongs to the peptidase M28 family. M28A subfamily.</text>
</comment>
<dbReference type="GO" id="GO:0008235">
    <property type="term" value="F:metalloexopeptidase activity"/>
    <property type="evidence" value="ECO:0007669"/>
    <property type="project" value="InterPro"/>
</dbReference>
<dbReference type="Pfam" id="PF02225">
    <property type="entry name" value="PA"/>
    <property type="match status" value="1"/>
</dbReference>
<organism evidence="13 14">
    <name type="scientific">Calycina marina</name>
    <dbReference type="NCBI Taxonomy" id="1763456"/>
    <lineage>
        <taxon>Eukaryota</taxon>
        <taxon>Fungi</taxon>
        <taxon>Dikarya</taxon>
        <taxon>Ascomycota</taxon>
        <taxon>Pezizomycotina</taxon>
        <taxon>Leotiomycetes</taxon>
        <taxon>Helotiales</taxon>
        <taxon>Pezizellaceae</taxon>
        <taxon>Calycina</taxon>
    </lineage>
</organism>
<evidence type="ECO:0000256" key="6">
    <source>
        <dbReference type="ARBA" id="ARBA00022723"/>
    </source>
</evidence>
<gene>
    <name evidence="13" type="ORF">BJ878DRAFT_585089</name>
</gene>
<sequence length="489" mass="52295">MELLFLAFATIVAFTSALPEEKRALPPVESSKFRRVLWTNLLAKSQLLQDFAYSTLDRNRLIGRPGHEKTIQYLVDTLNATDYYDVSLQPFNTTDPHSADLTVESTVYKVNAMTESPEGTISAPLVAVSNLGCNSTDSPAATTGKIALVSRGTCSFQIKSLNAKAAGAVAAVVYNNIDGTLSGTLGVPGDYIPIIGVFNLDGLPLLQSLGKGNLKIEYLPLITYNVIAQSKIGDPTNVLHLGAHSDSVEAGPGINDNGSDSIGLLELTIQLTAFSVNNAVRFSWWAAEEEGLLGSVAYVDALTPEENAKIRLYLNFDMTACPNFVHGIYDGDGSAFNVSGASGSAEVEKLFQDFYTYDEGIPWQASQFDGRSDYDSFLDVGISVGGLDTDADDIKMPEQVAIFGGTAGIQKVPNYHSAGDTVSNLNVGAFLHNTKAIAHAVATYGTSWVGFPARLPVAAKTKELVAGRFKKGKYVLLLACDIKLIDPGR</sequence>
<dbReference type="PANTHER" id="PTHR12147:SF26">
    <property type="entry name" value="PEPTIDASE M28 DOMAIN-CONTAINING PROTEIN"/>
    <property type="match status" value="1"/>
</dbReference>
<dbReference type="GO" id="GO:0046872">
    <property type="term" value="F:metal ion binding"/>
    <property type="evidence" value="ECO:0007669"/>
    <property type="project" value="UniProtKB-KW"/>
</dbReference>
<evidence type="ECO:0000256" key="3">
    <source>
        <dbReference type="ARBA" id="ARBA00005957"/>
    </source>
</evidence>